<dbReference type="InterPro" id="IPR007412">
    <property type="entry name" value="FlgM"/>
</dbReference>
<evidence type="ECO:0000256" key="4">
    <source>
        <dbReference type="ARBA" id="ARBA00022795"/>
    </source>
</evidence>
<keyword evidence="5" id="KW-0805">Transcription regulation</keyword>
<evidence type="ECO:0000259" key="10">
    <source>
        <dbReference type="Pfam" id="PF04316"/>
    </source>
</evidence>
<organism evidence="11 12">
    <name type="scientific">Desulfovibrio ferrophilus</name>
    <dbReference type="NCBI Taxonomy" id="241368"/>
    <lineage>
        <taxon>Bacteria</taxon>
        <taxon>Pseudomonadati</taxon>
        <taxon>Thermodesulfobacteriota</taxon>
        <taxon>Desulfovibrionia</taxon>
        <taxon>Desulfovibrionales</taxon>
        <taxon>Desulfovibrionaceae</taxon>
        <taxon>Desulfovibrio</taxon>
    </lineage>
</organism>
<feature type="compositionally biased region" description="Low complexity" evidence="9">
    <location>
        <begin position="29"/>
        <end position="39"/>
    </location>
</feature>
<proteinExistence type="inferred from homology"/>
<dbReference type="EMBL" id="AP017378">
    <property type="protein sequence ID" value="BBD07903.1"/>
    <property type="molecule type" value="Genomic_DNA"/>
</dbReference>
<evidence type="ECO:0000256" key="8">
    <source>
        <dbReference type="ARBA" id="ARBA00030117"/>
    </source>
</evidence>
<dbReference type="SUPFAM" id="SSF101498">
    <property type="entry name" value="Anti-sigma factor FlgM"/>
    <property type="match status" value="1"/>
</dbReference>
<dbReference type="OrthoDB" id="9797114at2"/>
<dbReference type="GO" id="GO:0045892">
    <property type="term" value="P:negative regulation of DNA-templated transcription"/>
    <property type="evidence" value="ECO:0007669"/>
    <property type="project" value="InterPro"/>
</dbReference>
<keyword evidence="4" id="KW-1005">Bacterial flagellum biogenesis</keyword>
<dbReference type="InterPro" id="IPR035890">
    <property type="entry name" value="Anti-sigma-28_factor_FlgM_sf"/>
</dbReference>
<feature type="compositionally biased region" description="Basic and acidic residues" evidence="9">
    <location>
        <begin position="14"/>
        <end position="23"/>
    </location>
</feature>
<evidence type="ECO:0000256" key="9">
    <source>
        <dbReference type="SAM" id="MobiDB-lite"/>
    </source>
</evidence>
<dbReference type="RefSeq" id="WP_126377554.1">
    <property type="nucleotide sequence ID" value="NZ_AP017378.1"/>
</dbReference>
<dbReference type="AlphaFoldDB" id="A0A2Z6AXH8"/>
<dbReference type="Pfam" id="PF04316">
    <property type="entry name" value="FlgM"/>
    <property type="match status" value="1"/>
</dbReference>
<feature type="region of interest" description="Disordered" evidence="9">
    <location>
        <begin position="14"/>
        <end position="61"/>
    </location>
</feature>
<sequence>MEINGLINGLKSYDRVDKSDSSTKKGKGSKSSTSGQGDSVKVSSKARLVASATSEAQSAPDIRQQKVNELKALVESGEYTPDLRKTAAKIVEEDLELLI</sequence>
<evidence type="ECO:0000256" key="3">
    <source>
        <dbReference type="ARBA" id="ARBA00022491"/>
    </source>
</evidence>
<keyword evidence="3" id="KW-0678">Repressor</keyword>
<keyword evidence="12" id="KW-1185">Reference proteome</keyword>
<evidence type="ECO:0000256" key="6">
    <source>
        <dbReference type="ARBA" id="ARBA00023163"/>
    </source>
</evidence>
<protein>
    <recommendedName>
        <fullName evidence="2">Negative regulator of flagellin synthesis</fullName>
    </recommendedName>
    <alternativeName>
        <fullName evidence="8">Anti-sigma-28 factor</fullName>
    </alternativeName>
</protein>
<evidence type="ECO:0000256" key="2">
    <source>
        <dbReference type="ARBA" id="ARBA00017823"/>
    </source>
</evidence>
<dbReference type="NCBIfam" id="TIGR03824">
    <property type="entry name" value="FlgM_jcvi"/>
    <property type="match status" value="1"/>
</dbReference>
<gene>
    <name evidence="11" type="ORF">DFE_1177</name>
</gene>
<evidence type="ECO:0000313" key="12">
    <source>
        <dbReference type="Proteomes" id="UP000269883"/>
    </source>
</evidence>
<dbReference type="InterPro" id="IPR031316">
    <property type="entry name" value="FlgM_C"/>
</dbReference>
<evidence type="ECO:0000256" key="1">
    <source>
        <dbReference type="ARBA" id="ARBA00005322"/>
    </source>
</evidence>
<dbReference type="KEGG" id="dfl:DFE_1177"/>
<name>A0A2Z6AXH8_9BACT</name>
<comment type="similarity">
    <text evidence="1">Belongs to the FlgM family.</text>
</comment>
<reference evidence="11 12" key="1">
    <citation type="journal article" date="2018" name="Sci. Adv.">
        <title>Multi-heme cytochromes provide a pathway for survival in energy-limited environments.</title>
        <authorList>
            <person name="Deng X."/>
            <person name="Dohmae N."/>
            <person name="Nealson K.H."/>
            <person name="Hashimoto K."/>
            <person name="Okamoto A."/>
        </authorList>
    </citation>
    <scope>NUCLEOTIDE SEQUENCE [LARGE SCALE GENOMIC DNA]</scope>
    <source>
        <strain evidence="11 12">IS5</strain>
    </source>
</reference>
<keyword evidence="6" id="KW-0804">Transcription</keyword>
<evidence type="ECO:0000256" key="5">
    <source>
        <dbReference type="ARBA" id="ARBA00023015"/>
    </source>
</evidence>
<dbReference type="GO" id="GO:0044781">
    <property type="term" value="P:bacterial-type flagellum organization"/>
    <property type="evidence" value="ECO:0007669"/>
    <property type="project" value="UniProtKB-KW"/>
</dbReference>
<feature type="domain" description="Anti-sigma-28 factor FlgM C-terminal" evidence="10">
    <location>
        <begin position="38"/>
        <end position="92"/>
    </location>
</feature>
<evidence type="ECO:0000313" key="11">
    <source>
        <dbReference type="EMBL" id="BBD07903.1"/>
    </source>
</evidence>
<accession>A0A2Z6AXH8</accession>
<dbReference type="Proteomes" id="UP000269883">
    <property type="component" value="Chromosome"/>
</dbReference>
<comment type="function">
    <text evidence="7">Responsible for the coupling of flagellin expression to flagellar assembly by preventing expression of the flagellin genes when a component of the middle class of proteins is defective. It negatively regulates flagellar genes by inhibiting the activity of FliA by directly binding to FliA.</text>
</comment>
<evidence type="ECO:0000256" key="7">
    <source>
        <dbReference type="ARBA" id="ARBA00024739"/>
    </source>
</evidence>